<gene>
    <name evidence="5" type="ORF">BN1204_003060</name>
    <name evidence="4" type="ORF">NCLIV_003060</name>
</gene>
<dbReference type="RefSeq" id="XP_003879854.1">
    <property type="nucleotide sequence ID" value="XM_003879805.1"/>
</dbReference>
<dbReference type="PANTHER" id="PTHR10653">
    <property type="entry name" value="F-ACTIN-CAPPING PROTEIN SUBUNIT ALPHA"/>
    <property type="match status" value="1"/>
</dbReference>
<dbReference type="VEuPathDB" id="ToxoDB:NCLIV_003060"/>
<dbReference type="GO" id="GO:0051015">
    <property type="term" value="F:actin filament binding"/>
    <property type="evidence" value="ECO:0007669"/>
    <property type="project" value="TreeGrafter"/>
</dbReference>
<accession>F0V7X8</accession>
<evidence type="ECO:0000256" key="1">
    <source>
        <dbReference type="ARBA" id="ARBA00022467"/>
    </source>
</evidence>
<dbReference type="Proteomes" id="UP000007494">
    <property type="component" value="Chromosome Ib"/>
</dbReference>
<keyword evidence="1" id="KW-0117">Actin capping</keyword>
<dbReference type="Gene3D" id="3.90.1150.210">
    <property type="entry name" value="F-actin capping protein, beta subunit"/>
    <property type="match status" value="1"/>
</dbReference>
<feature type="region of interest" description="Disordered" evidence="3">
    <location>
        <begin position="303"/>
        <end position="353"/>
    </location>
</feature>
<dbReference type="SUPFAM" id="SSF90096">
    <property type="entry name" value="Subunits of heterodimeric actin filament capping protein Capz"/>
    <property type="match status" value="1"/>
</dbReference>
<reference evidence="4" key="1">
    <citation type="submission" date="2011-02" db="EMBL/GenBank/DDBJ databases">
        <authorList>
            <person name="Aslett M."/>
        </authorList>
    </citation>
    <scope>NUCLEOTIDE SEQUENCE</scope>
    <source>
        <strain evidence="4">Liverpool</strain>
    </source>
</reference>
<dbReference type="InParanoid" id="F0V7X8"/>
<dbReference type="EMBL" id="FR823381">
    <property type="protein sequence ID" value="CBZ49819.1"/>
    <property type="molecule type" value="Genomic_DNA"/>
</dbReference>
<dbReference type="Pfam" id="PF01267">
    <property type="entry name" value="F-actin_cap_A"/>
    <property type="match status" value="1"/>
</dbReference>
<dbReference type="GO" id="GO:0030036">
    <property type="term" value="P:actin cytoskeleton organization"/>
    <property type="evidence" value="ECO:0007669"/>
    <property type="project" value="TreeGrafter"/>
</dbReference>
<dbReference type="PANTHER" id="PTHR10653:SF0">
    <property type="entry name" value="F-ACTIN-CAPPING PROTEIN SUBUNIT ALPHA"/>
    <property type="match status" value="1"/>
</dbReference>
<dbReference type="GeneID" id="13445868"/>
<dbReference type="AlphaFoldDB" id="F0V7X8"/>
<name>F0V7X8_NEOCL</name>
<evidence type="ECO:0000256" key="3">
    <source>
        <dbReference type="SAM" id="MobiDB-lite"/>
    </source>
</evidence>
<feature type="region of interest" description="Disordered" evidence="3">
    <location>
        <begin position="1"/>
        <end position="27"/>
    </location>
</feature>
<keyword evidence="6" id="KW-1185">Reference proteome</keyword>
<dbReference type="InterPro" id="IPR042276">
    <property type="entry name" value="CapZ_alpha/beta_2"/>
</dbReference>
<dbReference type="OrthoDB" id="329925at2759"/>
<keyword evidence="2" id="KW-0009">Actin-binding</keyword>
<dbReference type="InterPro" id="IPR037282">
    <property type="entry name" value="CapZ_alpha/beta"/>
</dbReference>
<evidence type="ECO:0000256" key="2">
    <source>
        <dbReference type="ARBA" id="ARBA00023203"/>
    </source>
</evidence>
<protein>
    <submittedName>
        <fullName evidence="5">Capping protein alpha-like subunit, putative</fullName>
    </submittedName>
    <submittedName>
        <fullName evidence="4">Putative capping protein alpha-like subunit</fullName>
    </submittedName>
</protein>
<feature type="compositionally biased region" description="Basic and acidic residues" evidence="3">
    <location>
        <begin position="324"/>
        <end position="342"/>
    </location>
</feature>
<reference evidence="6" key="3">
    <citation type="journal article" date="2012" name="PLoS Pathog.">
        <title>Comparative genomics of the apicomplexan parasites Toxoplasma gondii and Neospora caninum: Coccidia differing in host range and transmission strategy.</title>
        <authorList>
            <person name="Reid A.J."/>
            <person name="Vermont S.J."/>
            <person name="Cotton J.A."/>
            <person name="Harris D."/>
            <person name="Hill-Cawthorne G.A."/>
            <person name="Konen-Waisman S."/>
            <person name="Latham S.M."/>
            <person name="Mourier T."/>
            <person name="Norton R."/>
            <person name="Quail M.A."/>
            <person name="Sanders M."/>
            <person name="Shanmugam D."/>
            <person name="Sohal A."/>
            <person name="Wasmuth J.D."/>
            <person name="Brunk B."/>
            <person name="Grigg M.E."/>
            <person name="Howard J.C."/>
            <person name="Parkinson J."/>
            <person name="Roos D.S."/>
            <person name="Trees A.J."/>
            <person name="Berriman M."/>
            <person name="Pain A."/>
            <person name="Wastling J.M."/>
        </authorList>
    </citation>
    <scope>NUCLEOTIDE SEQUENCE [LARGE SCALE GENOMIC DNA]</scope>
    <source>
        <strain evidence="6">Liverpool</strain>
    </source>
</reference>
<dbReference type="GO" id="GO:0030863">
    <property type="term" value="C:cortical cytoskeleton"/>
    <property type="evidence" value="ECO:0007669"/>
    <property type="project" value="TreeGrafter"/>
</dbReference>
<reference evidence="4" key="2">
    <citation type="submission" date="2011-03" db="EMBL/GenBank/DDBJ databases">
        <title>Comparative genomics and transcriptomics of Neospora caninum and Toxoplasma gondii.</title>
        <authorList>
            <person name="Reid A.J."/>
            <person name="Sohal A."/>
            <person name="Harris D."/>
            <person name="Quail M."/>
            <person name="Sanders M."/>
            <person name="Berriman M."/>
            <person name="Wastling J.M."/>
            <person name="Pain A."/>
        </authorList>
    </citation>
    <scope>NUCLEOTIDE SEQUENCE</scope>
    <source>
        <strain evidence="4">Liverpool</strain>
    </source>
</reference>
<dbReference type="InterPro" id="IPR002189">
    <property type="entry name" value="CapZ_alpha"/>
</dbReference>
<feature type="region of interest" description="Disordered" evidence="3">
    <location>
        <begin position="191"/>
        <end position="218"/>
    </location>
</feature>
<dbReference type="eggNOG" id="ENOG502QY93">
    <property type="taxonomic scope" value="Eukaryota"/>
</dbReference>
<reference evidence="5" key="4">
    <citation type="journal article" date="2015" name="PLoS ONE">
        <title>Comprehensive Evaluation of Toxoplasma gondii VEG and Neospora caninum LIV Genomes with Tachyzoite Stage Transcriptome and Proteome Defines Novel Transcript Features.</title>
        <authorList>
            <person name="Ramaprasad A."/>
            <person name="Mourier T."/>
            <person name="Naeem R."/>
            <person name="Malas T.B."/>
            <person name="Moussa E."/>
            <person name="Panigrahi A."/>
            <person name="Vermont S.J."/>
            <person name="Otto T.D."/>
            <person name="Wastling J."/>
            <person name="Pain A."/>
        </authorList>
    </citation>
    <scope>NUCLEOTIDE SEQUENCE</scope>
    <source>
        <strain evidence="5">Liverpool</strain>
    </source>
</reference>
<organism evidence="4 6">
    <name type="scientific">Neospora caninum (strain Liverpool)</name>
    <dbReference type="NCBI Taxonomy" id="572307"/>
    <lineage>
        <taxon>Eukaryota</taxon>
        <taxon>Sar</taxon>
        <taxon>Alveolata</taxon>
        <taxon>Apicomplexa</taxon>
        <taxon>Conoidasida</taxon>
        <taxon>Coccidia</taxon>
        <taxon>Eucoccidiorida</taxon>
        <taxon>Eimeriorina</taxon>
        <taxon>Sarcocystidae</taxon>
        <taxon>Neospora</taxon>
    </lineage>
</organism>
<evidence type="ECO:0000313" key="4">
    <source>
        <dbReference type="EMBL" id="CBZ49819.1"/>
    </source>
</evidence>
<dbReference type="OMA" id="TELEVAH"/>
<dbReference type="InterPro" id="IPR042489">
    <property type="entry name" value="CapZ_alpha_1"/>
</dbReference>
<proteinExistence type="predicted"/>
<evidence type="ECO:0000313" key="5">
    <source>
        <dbReference type="EMBL" id="CEL64409.1"/>
    </source>
</evidence>
<dbReference type="EMBL" id="LN714475">
    <property type="protein sequence ID" value="CEL64409.1"/>
    <property type="molecule type" value="Genomic_DNA"/>
</dbReference>
<dbReference type="GO" id="GO:0051016">
    <property type="term" value="P:barbed-end actin filament capping"/>
    <property type="evidence" value="ECO:0007669"/>
    <property type="project" value="InterPro"/>
</dbReference>
<dbReference type="GO" id="GO:0008290">
    <property type="term" value="C:F-actin capping protein complex"/>
    <property type="evidence" value="ECO:0007669"/>
    <property type="project" value="InterPro"/>
</dbReference>
<dbReference type="Gene3D" id="3.30.1140.60">
    <property type="entry name" value="F-actin capping protein, alpha subunit"/>
    <property type="match status" value="1"/>
</dbReference>
<sequence length="426" mass="47307">MEEAANGLSRLSSGVGVPRSATEDDSGDAATLARNRCIVRFFANNSPPDQLRSVVEDCELLADDETLMGYDFVEEVCEAAHDDSLALFAFVPDDDQPFLQGIMCREGKLSENVYLYPPAKLAVTLSHSTCSLILPPRPAPSTCFPEEVEPYRKALEDAFSRYVELRYSDDAVEPRRSAVRTRHATAVYARILPETEKNASEETAEPSDGPALPSETDAYAPPQSAAAVAYVQQGGGKIYKLTAAMSLRHSNAESCWAAARTSYWEVYFSTANQRLAIEGKVRLRSHTCEDWNAQVDYQRIFVSPTEASRGKPREMPQAPEEDSNGARETPEQLSDASREKAHASAQEGSRPAERREGLYVEKCVEVNDPSALVRRVLEFIKDKEADVLGDERHCFQAYVPATLRALRRVLSLTGRTFDWQQQSLQL</sequence>
<evidence type="ECO:0000313" key="6">
    <source>
        <dbReference type="Proteomes" id="UP000007494"/>
    </source>
</evidence>